<sequence length="53" mass="5971">MIISELIAHLEAMRKQHGDIPVDGGTDCFIVERREYGGGLFLKVRGLWEVEQG</sequence>
<gene>
    <name evidence="1" type="ORF">JZM60_02490</name>
</gene>
<dbReference type="EMBL" id="CP071382">
    <property type="protein sequence ID" value="QSV46172.1"/>
    <property type="molecule type" value="Genomic_DNA"/>
</dbReference>
<evidence type="ECO:0000313" key="1">
    <source>
        <dbReference type="EMBL" id="QSV46172.1"/>
    </source>
</evidence>
<dbReference type="RefSeq" id="WP_207163960.1">
    <property type="nucleotide sequence ID" value="NZ_CP071382.1"/>
</dbReference>
<proteinExistence type="predicted"/>
<dbReference type="Proteomes" id="UP000663651">
    <property type="component" value="Chromosome"/>
</dbReference>
<reference evidence="1 2" key="1">
    <citation type="submission" date="2021-03" db="EMBL/GenBank/DDBJ databases">
        <title>Geobacter metallireducens gen. nov. sp. nov., a microorganism capable of coupling the complete oxidation of organic compounds to the reduction of iron and other metals.</title>
        <authorList>
            <person name="Li Y."/>
        </authorList>
    </citation>
    <scope>NUCLEOTIDE SEQUENCE [LARGE SCALE GENOMIC DNA]</scope>
    <source>
        <strain evidence="1 2">Jerry-YX</strain>
    </source>
</reference>
<accession>A0ABX7Q4S1</accession>
<name>A0ABX7Q4S1_9BACT</name>
<organism evidence="1 2">
    <name type="scientific">Geobacter benzoatilyticus</name>
    <dbReference type="NCBI Taxonomy" id="2815309"/>
    <lineage>
        <taxon>Bacteria</taxon>
        <taxon>Pseudomonadati</taxon>
        <taxon>Thermodesulfobacteriota</taxon>
        <taxon>Desulfuromonadia</taxon>
        <taxon>Geobacterales</taxon>
        <taxon>Geobacteraceae</taxon>
        <taxon>Geobacter</taxon>
    </lineage>
</organism>
<protein>
    <submittedName>
        <fullName evidence="1">Uncharacterized protein</fullName>
    </submittedName>
</protein>
<evidence type="ECO:0000313" key="2">
    <source>
        <dbReference type="Proteomes" id="UP000663651"/>
    </source>
</evidence>
<keyword evidence="2" id="KW-1185">Reference proteome</keyword>